<dbReference type="CDD" id="cd04301">
    <property type="entry name" value="NAT_SF"/>
    <property type="match status" value="1"/>
</dbReference>
<comment type="caution">
    <text evidence="2">The sequence shown here is derived from an EMBL/GenBank/DDBJ whole genome shotgun (WGS) entry which is preliminary data.</text>
</comment>
<sequence length="152" mass="16434">MYAVTAAAFDRPAEADLVDELRRSDAWLPRLSLVALDGDDVIGHVLCTRAHVASAPVLGLGPLSVHPDHQGRGVGSALVHAVLGAADALDEPLVVLLGDHRYYTRFGFRLAETYGITPPVPSWRPHFQARPLATFSSALHGEFAYAEPFNRV</sequence>
<keyword evidence="3" id="KW-1185">Reference proteome</keyword>
<dbReference type="EC" id="2.3.1.-" evidence="2"/>
<dbReference type="EMBL" id="JACHMF010000001">
    <property type="protein sequence ID" value="MBB4694462.1"/>
    <property type="molecule type" value="Genomic_DNA"/>
</dbReference>
<dbReference type="Proteomes" id="UP000542742">
    <property type="component" value="Unassembled WGS sequence"/>
</dbReference>
<dbReference type="InterPro" id="IPR016181">
    <property type="entry name" value="Acyl_CoA_acyltransferase"/>
</dbReference>
<gene>
    <name evidence="2" type="ORF">BKA14_004610</name>
</gene>
<dbReference type="GO" id="GO:0016747">
    <property type="term" value="F:acyltransferase activity, transferring groups other than amino-acyl groups"/>
    <property type="evidence" value="ECO:0007669"/>
    <property type="project" value="InterPro"/>
</dbReference>
<dbReference type="Pfam" id="PF00583">
    <property type="entry name" value="Acetyltransf_1"/>
    <property type="match status" value="1"/>
</dbReference>
<dbReference type="PROSITE" id="PS51186">
    <property type="entry name" value="GNAT"/>
    <property type="match status" value="1"/>
</dbReference>
<dbReference type="InterPro" id="IPR000182">
    <property type="entry name" value="GNAT_dom"/>
</dbReference>
<dbReference type="Gene3D" id="3.40.630.30">
    <property type="match status" value="1"/>
</dbReference>
<proteinExistence type="predicted"/>
<organism evidence="2 3">
    <name type="scientific">Paractinoplanes abujensis</name>
    <dbReference type="NCBI Taxonomy" id="882441"/>
    <lineage>
        <taxon>Bacteria</taxon>
        <taxon>Bacillati</taxon>
        <taxon>Actinomycetota</taxon>
        <taxon>Actinomycetes</taxon>
        <taxon>Micromonosporales</taxon>
        <taxon>Micromonosporaceae</taxon>
        <taxon>Paractinoplanes</taxon>
    </lineage>
</organism>
<accession>A0A7W7G336</accession>
<keyword evidence="2" id="KW-0808">Transferase</keyword>
<dbReference type="AlphaFoldDB" id="A0A7W7G336"/>
<evidence type="ECO:0000313" key="3">
    <source>
        <dbReference type="Proteomes" id="UP000542742"/>
    </source>
</evidence>
<protein>
    <submittedName>
        <fullName evidence="2">Putative acetyltransferase</fullName>
        <ecNumber evidence="2">2.3.1.-</ecNumber>
    </submittedName>
</protein>
<feature type="domain" description="N-acetyltransferase" evidence="1">
    <location>
        <begin position="1"/>
        <end position="134"/>
    </location>
</feature>
<reference evidence="2 3" key="1">
    <citation type="submission" date="2020-08" db="EMBL/GenBank/DDBJ databases">
        <title>Sequencing the genomes of 1000 actinobacteria strains.</title>
        <authorList>
            <person name="Klenk H.-P."/>
        </authorList>
    </citation>
    <scope>NUCLEOTIDE SEQUENCE [LARGE SCALE GENOMIC DNA]</scope>
    <source>
        <strain evidence="2 3">DSM 45518</strain>
    </source>
</reference>
<keyword evidence="2" id="KW-0012">Acyltransferase</keyword>
<dbReference type="SUPFAM" id="SSF55729">
    <property type="entry name" value="Acyl-CoA N-acyltransferases (Nat)"/>
    <property type="match status" value="1"/>
</dbReference>
<evidence type="ECO:0000313" key="2">
    <source>
        <dbReference type="EMBL" id="MBB4694462.1"/>
    </source>
</evidence>
<name>A0A7W7G336_9ACTN</name>
<evidence type="ECO:0000259" key="1">
    <source>
        <dbReference type="PROSITE" id="PS51186"/>
    </source>
</evidence>